<evidence type="ECO:0000256" key="1">
    <source>
        <dbReference type="SAM" id="Phobius"/>
    </source>
</evidence>
<keyword evidence="1" id="KW-0812">Transmembrane</keyword>
<feature type="transmembrane region" description="Helical" evidence="1">
    <location>
        <begin position="78"/>
        <end position="97"/>
    </location>
</feature>
<feature type="transmembrane region" description="Helical" evidence="1">
    <location>
        <begin position="195"/>
        <end position="216"/>
    </location>
</feature>
<keyword evidence="1" id="KW-0472">Membrane</keyword>
<comment type="caution">
    <text evidence="2">The sequence shown here is derived from an EMBL/GenBank/DDBJ whole genome shotgun (WGS) entry which is preliminary data.</text>
</comment>
<feature type="transmembrane region" description="Helical" evidence="1">
    <location>
        <begin position="130"/>
        <end position="149"/>
    </location>
</feature>
<feature type="transmembrane region" description="Helical" evidence="1">
    <location>
        <begin position="161"/>
        <end position="183"/>
    </location>
</feature>
<dbReference type="EMBL" id="BAABCA010000002">
    <property type="protein sequence ID" value="GAA4234185.1"/>
    <property type="molecule type" value="Genomic_DNA"/>
</dbReference>
<reference evidence="3" key="1">
    <citation type="journal article" date="2019" name="Int. J. Syst. Evol. Microbiol.">
        <title>The Global Catalogue of Microorganisms (GCM) 10K type strain sequencing project: providing services to taxonomists for standard genome sequencing and annotation.</title>
        <authorList>
            <consortium name="The Broad Institute Genomics Platform"/>
            <consortium name="The Broad Institute Genome Sequencing Center for Infectious Disease"/>
            <person name="Wu L."/>
            <person name="Ma J."/>
        </authorList>
    </citation>
    <scope>NUCLEOTIDE SEQUENCE [LARGE SCALE GENOMIC DNA]</scope>
    <source>
        <strain evidence="3">JCM 17630</strain>
    </source>
</reference>
<name>A0ABP8C5X7_9FLAO</name>
<proteinExistence type="predicted"/>
<accession>A0ABP8C5X7</accession>
<feature type="transmembrane region" description="Helical" evidence="1">
    <location>
        <begin position="12"/>
        <end position="31"/>
    </location>
</feature>
<sequence length="232" mass="26175">MTHQELQNSDYRIRKLIGILGLCLPFILIFAKGELLASISHYYYSTLSSLFFIIILSAFGLFLISYKGYKKDKTNETISDDLITNIGGLAALIVVFIPTRCMDSTSMAIDLICKSENYPLFGHNNMLKSGIHLGSAAVFILSMGWMSRYKFTRDVNDSNNKLYRICGLLVFISVGLIVLLIVLEKLGLDTKTMFSNYYVFIFETTAVIPFGISWLVKGKVLDDVKRLKAKFL</sequence>
<dbReference type="Proteomes" id="UP001501496">
    <property type="component" value="Unassembled WGS sequence"/>
</dbReference>
<evidence type="ECO:0000313" key="3">
    <source>
        <dbReference type="Proteomes" id="UP001501496"/>
    </source>
</evidence>
<evidence type="ECO:0000313" key="2">
    <source>
        <dbReference type="EMBL" id="GAA4234185.1"/>
    </source>
</evidence>
<feature type="transmembrane region" description="Helical" evidence="1">
    <location>
        <begin position="43"/>
        <end position="66"/>
    </location>
</feature>
<organism evidence="2 3">
    <name type="scientific">Postechiella marina</name>
    <dbReference type="NCBI Taxonomy" id="943941"/>
    <lineage>
        <taxon>Bacteria</taxon>
        <taxon>Pseudomonadati</taxon>
        <taxon>Bacteroidota</taxon>
        <taxon>Flavobacteriia</taxon>
        <taxon>Flavobacteriales</taxon>
        <taxon>Flavobacteriaceae</taxon>
        <taxon>Postechiella</taxon>
    </lineage>
</organism>
<dbReference type="RefSeq" id="WP_344787323.1">
    <property type="nucleotide sequence ID" value="NZ_BAABCA010000002.1"/>
</dbReference>
<keyword evidence="1" id="KW-1133">Transmembrane helix</keyword>
<keyword evidence="3" id="KW-1185">Reference proteome</keyword>
<gene>
    <name evidence="2" type="ORF">GCM10022291_13050</name>
</gene>
<protein>
    <submittedName>
        <fullName evidence="2">DUF998 domain-containing protein</fullName>
    </submittedName>
</protein>